<sequence>MRYLPVFVFIVLFSCNGQKKTTMGDVKGANSSKEGLILLLQDNYSGADTSETLIIRDQKSLQKFFSKINRTRKPGIPIPVVDFTKDMVLIHCPGEQPLGEQVLWSIANENDKEIRLRPSVTKMKKKGTSSVTISPFSVYKIPLTSKRITFQKEQ</sequence>
<accession>A0A6I2MLU9</accession>
<keyword evidence="2" id="KW-1185">Reference proteome</keyword>
<evidence type="ECO:0000313" key="1">
    <source>
        <dbReference type="EMBL" id="MRX63777.1"/>
    </source>
</evidence>
<dbReference type="AlphaFoldDB" id="A0A6I2MLU9"/>
<protein>
    <submittedName>
        <fullName evidence="1">Uncharacterized protein</fullName>
    </submittedName>
</protein>
<name>A0A6I2MLU9_9FLAO</name>
<gene>
    <name evidence="1" type="ORF">GJ691_06315</name>
</gene>
<evidence type="ECO:0000313" key="2">
    <source>
        <dbReference type="Proteomes" id="UP000443153"/>
    </source>
</evidence>
<dbReference type="PROSITE" id="PS51257">
    <property type="entry name" value="PROKAR_LIPOPROTEIN"/>
    <property type="match status" value="1"/>
</dbReference>
<comment type="caution">
    <text evidence="1">The sequence shown here is derived from an EMBL/GenBank/DDBJ whole genome shotgun (WGS) entry which is preliminary data.</text>
</comment>
<proteinExistence type="predicted"/>
<dbReference type="EMBL" id="WKJH01000003">
    <property type="protein sequence ID" value="MRX63777.1"/>
    <property type="molecule type" value="Genomic_DNA"/>
</dbReference>
<dbReference type="Proteomes" id="UP000443153">
    <property type="component" value="Unassembled WGS sequence"/>
</dbReference>
<organism evidence="1 2">
    <name type="scientific">Maribacter luteus</name>
    <dbReference type="NCBI Taxonomy" id="2594478"/>
    <lineage>
        <taxon>Bacteria</taxon>
        <taxon>Pseudomonadati</taxon>
        <taxon>Bacteroidota</taxon>
        <taxon>Flavobacteriia</taxon>
        <taxon>Flavobacteriales</taxon>
        <taxon>Flavobacteriaceae</taxon>
        <taxon>Maribacter</taxon>
    </lineage>
</organism>
<reference evidence="1 2" key="1">
    <citation type="submission" date="2019-11" db="EMBL/GenBank/DDBJ databases">
        <title>Maribacter lutea sp. nov., a marine bacterium isolated from intertidal sand.</title>
        <authorList>
            <person name="Liu A."/>
        </authorList>
    </citation>
    <scope>NUCLEOTIDE SEQUENCE [LARGE SCALE GENOMIC DNA]</scope>
    <source>
        <strain evidence="1 2">RZ05</strain>
    </source>
</reference>